<dbReference type="EMBL" id="BX284605">
    <property type="protein sequence ID" value="CAD31829.1"/>
    <property type="molecule type" value="Genomic_DNA"/>
</dbReference>
<dbReference type="InParanoid" id="Q8MYM7"/>
<dbReference type="UCSC" id="Y39B6A.37">
    <property type="organism name" value="c. elegans"/>
</dbReference>
<dbReference type="RefSeq" id="NP_741660.1">
    <property type="nucleotide sequence ID" value="NM_171570.3"/>
</dbReference>
<feature type="compositionally biased region" description="Low complexity" evidence="1">
    <location>
        <begin position="86"/>
        <end position="97"/>
    </location>
</feature>
<dbReference type="IntAct" id="Q8MYM7">
    <property type="interactions" value="1"/>
</dbReference>
<proteinExistence type="evidence at protein level"/>
<dbReference type="OrthoDB" id="5806702at2759"/>
<dbReference type="Bgee" id="WBGene00012695">
    <property type="expression patterns" value="Expressed in germ line (C elegans) and 4 other cell types or tissues"/>
</dbReference>
<dbReference type="DIP" id="DIP-24972N"/>
<feature type="compositionally biased region" description="Acidic residues" evidence="1">
    <location>
        <begin position="119"/>
        <end position="128"/>
    </location>
</feature>
<dbReference type="OMA" id="LWCNFVI"/>
<evidence type="ECO:0000313" key="4">
    <source>
        <dbReference type="WormBase" id="Y39B6A.37"/>
    </source>
</evidence>
<evidence type="ECO:0000256" key="1">
    <source>
        <dbReference type="SAM" id="MobiDB-lite"/>
    </source>
</evidence>
<dbReference type="FunCoup" id="Q8MYM7">
    <property type="interactions" value="1482"/>
</dbReference>
<evidence type="ECO:0000313" key="3">
    <source>
        <dbReference type="Proteomes" id="UP000001940"/>
    </source>
</evidence>
<dbReference type="HOGENOM" id="CLU_960544_0_0_1"/>
<protein>
    <submittedName>
        <fullName evidence="2">Structural protein</fullName>
    </submittedName>
</protein>
<dbReference type="CTD" id="180242"/>
<gene>
    <name evidence="2" type="ORF">CELE_Y39B6A.37</name>
    <name evidence="2 4" type="ORF">Y39B6A.37</name>
</gene>
<keyword evidence="3" id="KW-1185">Reference proteome</keyword>
<dbReference type="GeneID" id="180242"/>
<dbReference type="PeptideAtlas" id="Q8MYM7"/>
<dbReference type="AGR" id="WB:WBGene00012695"/>
<evidence type="ECO:0000313" key="2">
    <source>
        <dbReference type="EMBL" id="CAD31829.1"/>
    </source>
</evidence>
<evidence type="ECO:0007829" key="5">
    <source>
        <dbReference type="PeptideAtlas" id="Q8MYM7"/>
    </source>
</evidence>
<accession>Q8MYM7</accession>
<dbReference type="AlphaFoldDB" id="Q8MYM7"/>
<dbReference type="Proteomes" id="UP000001940">
    <property type="component" value="Chromosome V"/>
</dbReference>
<dbReference type="eggNOG" id="ENOG502TH62">
    <property type="taxonomic scope" value="Eukaryota"/>
</dbReference>
<reference evidence="2 3" key="1">
    <citation type="journal article" date="1998" name="Science">
        <title>Genome sequence of the nematode C. elegans: a platform for investigating biology.</title>
        <authorList>
            <consortium name="The C. elegans sequencing consortium"/>
            <person name="Sulson J.E."/>
            <person name="Waterston R."/>
        </authorList>
    </citation>
    <scope>NUCLEOTIDE SEQUENCE [LARGE SCALE GENOMIC DNA]</scope>
    <source>
        <strain evidence="2 3">Bristol N2</strain>
    </source>
</reference>
<dbReference type="KEGG" id="cel:CELE_Y39B6A.37"/>
<dbReference type="PaxDb" id="6239-Y39B6A.37"/>
<keyword evidence="5" id="KW-1267">Proteomics identification</keyword>
<name>Q8MYM7_CAEEL</name>
<organism evidence="2 3">
    <name type="scientific">Caenorhabditis elegans</name>
    <dbReference type="NCBI Taxonomy" id="6239"/>
    <lineage>
        <taxon>Eukaryota</taxon>
        <taxon>Metazoa</taxon>
        <taxon>Ecdysozoa</taxon>
        <taxon>Nematoda</taxon>
        <taxon>Chromadorea</taxon>
        <taxon>Rhabditida</taxon>
        <taxon>Rhabditina</taxon>
        <taxon>Rhabditomorpha</taxon>
        <taxon>Rhabditoidea</taxon>
        <taxon>Rhabditidae</taxon>
        <taxon>Peloderinae</taxon>
        <taxon>Caenorhabditis</taxon>
    </lineage>
</organism>
<sequence length="314" mass="34364">MPQSSEIPQIPEKARNLTKRELKTLKNALGKQGLTMEQHENAQKSTKPCEILQIDTFSIDNSNLEDGWYVGYGVEYNGVGISAAGGAPDSSASSESGDLPPAENREAGGGESSGFDSDPPTDDDDDEAPQELLERRESDDISDKGQLLYGLDSEFYVDKALKPTNVEFHDKNDTKSFKTGEFVTTQRFGVATTTTKCSETDDEFPQGYQIIGDGNVPCATTSEDEDDVITTDNFDDVTTSSGLWCNFVISPDDFVRKNDVEKLEISEEKSMTIPLDGDKLAQISAAMANFQLPTPPGWEGVSDSKILEFVRQRV</sequence>
<dbReference type="WormBase" id="Y39B6A.37">
    <property type="protein sequence ID" value="CE29874"/>
    <property type="gene ID" value="WBGene00012695"/>
</dbReference>
<feature type="region of interest" description="Disordered" evidence="1">
    <location>
        <begin position="86"/>
        <end position="128"/>
    </location>
</feature>